<proteinExistence type="predicted"/>
<name>A0A1B7NI05_9AGAM</name>
<dbReference type="Proteomes" id="UP000092154">
    <property type="component" value="Unassembled WGS sequence"/>
</dbReference>
<keyword evidence="3" id="KW-1185">Reference proteome</keyword>
<dbReference type="OrthoDB" id="3260925at2759"/>
<dbReference type="EMBL" id="KV448124">
    <property type="protein sequence ID" value="OAX44535.1"/>
    <property type="molecule type" value="Genomic_DNA"/>
</dbReference>
<evidence type="ECO:0000313" key="2">
    <source>
        <dbReference type="EMBL" id="OAX44535.1"/>
    </source>
</evidence>
<feature type="compositionally biased region" description="Pro residues" evidence="1">
    <location>
        <begin position="128"/>
        <end position="146"/>
    </location>
</feature>
<feature type="compositionally biased region" description="Pro residues" evidence="1">
    <location>
        <begin position="8"/>
        <end position="29"/>
    </location>
</feature>
<dbReference type="AlphaFoldDB" id="A0A1B7NI05"/>
<feature type="compositionally biased region" description="Low complexity" evidence="1">
    <location>
        <begin position="98"/>
        <end position="125"/>
    </location>
</feature>
<feature type="region of interest" description="Disordered" evidence="1">
    <location>
        <begin position="1"/>
        <end position="167"/>
    </location>
</feature>
<evidence type="ECO:0000313" key="3">
    <source>
        <dbReference type="Proteomes" id="UP000092154"/>
    </source>
</evidence>
<evidence type="ECO:0000256" key="1">
    <source>
        <dbReference type="SAM" id="MobiDB-lite"/>
    </source>
</evidence>
<accession>A0A1B7NI05</accession>
<protein>
    <submittedName>
        <fullName evidence="2">Uncharacterized protein</fullName>
    </submittedName>
</protein>
<dbReference type="InParanoid" id="A0A1B7NI05"/>
<organism evidence="2 3">
    <name type="scientific">Rhizopogon vinicolor AM-OR11-026</name>
    <dbReference type="NCBI Taxonomy" id="1314800"/>
    <lineage>
        <taxon>Eukaryota</taxon>
        <taxon>Fungi</taxon>
        <taxon>Dikarya</taxon>
        <taxon>Basidiomycota</taxon>
        <taxon>Agaricomycotina</taxon>
        <taxon>Agaricomycetes</taxon>
        <taxon>Agaricomycetidae</taxon>
        <taxon>Boletales</taxon>
        <taxon>Suillineae</taxon>
        <taxon>Rhizopogonaceae</taxon>
        <taxon>Rhizopogon</taxon>
    </lineage>
</organism>
<feature type="compositionally biased region" description="Basic and acidic residues" evidence="1">
    <location>
        <begin position="153"/>
        <end position="167"/>
    </location>
</feature>
<sequence>MSFVQRPHSPPPPMPSPQLVPTPLPSPPPLHRKPSPSRLTIPANHSPPIPPRLIGSPLLQKTLNASKSHDRLDRKAKEGLFGEDDEFGARRRALGRKSNSSISSLPTLSPSPTRATRRSPTQSSRCRSPPPSLVVASPPPPVPPIPAFMLTPTDKKSSLQSFPKRETAPAHHTIFDLYTSEDASSLPRTRCESTPHAPSAMTCMEFFTIHNAPRRDCRV</sequence>
<gene>
    <name evidence="2" type="ORF">K503DRAFT_764951</name>
</gene>
<reference evidence="2 3" key="1">
    <citation type="submission" date="2016-06" db="EMBL/GenBank/DDBJ databases">
        <title>Comparative genomics of the ectomycorrhizal sister species Rhizopogon vinicolor and Rhizopogon vesiculosus (Basidiomycota: Boletales) reveals a divergence of the mating type B locus.</title>
        <authorList>
            <consortium name="DOE Joint Genome Institute"/>
            <person name="Mujic A.B."/>
            <person name="Kuo A."/>
            <person name="Tritt A."/>
            <person name="Lipzen A."/>
            <person name="Chen C."/>
            <person name="Johnson J."/>
            <person name="Sharma A."/>
            <person name="Barry K."/>
            <person name="Grigoriev I.V."/>
            <person name="Spatafora J.W."/>
        </authorList>
    </citation>
    <scope>NUCLEOTIDE SEQUENCE [LARGE SCALE GENOMIC DNA]</scope>
    <source>
        <strain evidence="2 3">AM-OR11-026</strain>
    </source>
</reference>
<feature type="compositionally biased region" description="Basic and acidic residues" evidence="1">
    <location>
        <begin position="67"/>
        <end position="80"/>
    </location>
</feature>